<sequence>MFASIIIPTYNRDRYLKQCVLSLTQQSFYTDEYEILIIDNGSTDNTKSVSEQLIQSCSKHQIRYVYEPEPGLLSGRHRGALESKGEICIFVDDDIEASVDWLAAINEGFQDRNVQLIGGRNLPKYESEPPEWLKWFWMEHPLGKFCCELSLLDFGEEVRKIDANYVWGLNFSIRRQALFDLGGFHPDCIPKYLQHFQGDGETGLTRKANEQKLNSIYHPHALVFHRVPASRMTYEYFEQRYFYQGVSSSYTHVRKVGYSYLDEFHGYLEQYPVLRHLKDIIKTTLGQLKDQKSTLQNSTDSGEQILKSRFNHFYHEGVKFHRGAIRQNPKLLDWIVKPDYWDYKLPKY</sequence>
<proteinExistence type="predicted"/>
<dbReference type="AlphaFoldDB" id="A0A479ZXJ9"/>
<dbReference type="SUPFAM" id="SSF53448">
    <property type="entry name" value="Nucleotide-diphospho-sugar transferases"/>
    <property type="match status" value="1"/>
</dbReference>
<dbReference type="Proteomes" id="UP000300142">
    <property type="component" value="Unassembled WGS sequence"/>
</dbReference>
<dbReference type="PANTHER" id="PTHR43685">
    <property type="entry name" value="GLYCOSYLTRANSFERASE"/>
    <property type="match status" value="1"/>
</dbReference>
<dbReference type="Gene3D" id="3.90.550.10">
    <property type="entry name" value="Spore Coat Polysaccharide Biosynthesis Protein SpsA, Chain A"/>
    <property type="match status" value="1"/>
</dbReference>
<keyword evidence="2" id="KW-0808">Transferase</keyword>
<evidence type="ECO:0000313" key="2">
    <source>
        <dbReference type="EMBL" id="GCL36316.1"/>
    </source>
</evidence>
<dbReference type="PANTHER" id="PTHR43685:SF3">
    <property type="entry name" value="SLR2126 PROTEIN"/>
    <property type="match status" value="1"/>
</dbReference>
<gene>
    <name evidence="2" type="ORF">SR1949_14190</name>
</gene>
<keyword evidence="3" id="KW-1185">Reference proteome</keyword>
<evidence type="ECO:0000313" key="3">
    <source>
        <dbReference type="Proteomes" id="UP000300142"/>
    </source>
</evidence>
<dbReference type="EMBL" id="BJCE01000033">
    <property type="protein sequence ID" value="GCL36316.1"/>
    <property type="molecule type" value="Genomic_DNA"/>
</dbReference>
<dbReference type="GO" id="GO:0016740">
    <property type="term" value="F:transferase activity"/>
    <property type="evidence" value="ECO:0007669"/>
    <property type="project" value="UniProtKB-KW"/>
</dbReference>
<accession>A0A479ZXJ9</accession>
<dbReference type="InterPro" id="IPR001173">
    <property type="entry name" value="Glyco_trans_2-like"/>
</dbReference>
<reference evidence="3" key="1">
    <citation type="submission" date="2019-02" db="EMBL/GenBank/DDBJ databases">
        <title>Draft genome sequence of Sphaerospermopsis reniformis NIES-1949.</title>
        <authorList>
            <person name="Yamaguchi H."/>
            <person name="Suzuki S."/>
            <person name="Kawachi M."/>
        </authorList>
    </citation>
    <scope>NUCLEOTIDE SEQUENCE [LARGE SCALE GENOMIC DNA]</scope>
    <source>
        <strain evidence="3">NIES-1949</strain>
    </source>
</reference>
<dbReference type="RefSeq" id="WP_137666873.1">
    <property type="nucleotide sequence ID" value="NZ_BJCE01000033.1"/>
</dbReference>
<dbReference type="Pfam" id="PF00535">
    <property type="entry name" value="Glycos_transf_2"/>
    <property type="match status" value="1"/>
</dbReference>
<dbReference type="InterPro" id="IPR029044">
    <property type="entry name" value="Nucleotide-diphossugar_trans"/>
</dbReference>
<name>A0A479ZXJ9_9CYAN</name>
<organism evidence="2 3">
    <name type="scientific">Sphaerospermopsis reniformis</name>
    <dbReference type="NCBI Taxonomy" id="531300"/>
    <lineage>
        <taxon>Bacteria</taxon>
        <taxon>Bacillati</taxon>
        <taxon>Cyanobacteriota</taxon>
        <taxon>Cyanophyceae</taxon>
        <taxon>Nostocales</taxon>
        <taxon>Aphanizomenonaceae</taxon>
        <taxon>Sphaerospermopsis</taxon>
    </lineage>
</organism>
<evidence type="ECO:0000259" key="1">
    <source>
        <dbReference type="Pfam" id="PF00535"/>
    </source>
</evidence>
<protein>
    <submittedName>
        <fullName evidence="2">Glycosyl transferase family 2</fullName>
    </submittedName>
</protein>
<feature type="domain" description="Glycosyltransferase 2-like" evidence="1">
    <location>
        <begin position="4"/>
        <end position="137"/>
    </location>
</feature>
<comment type="caution">
    <text evidence="2">The sequence shown here is derived from an EMBL/GenBank/DDBJ whole genome shotgun (WGS) entry which is preliminary data.</text>
</comment>
<dbReference type="CDD" id="cd00761">
    <property type="entry name" value="Glyco_tranf_GTA_type"/>
    <property type="match status" value="1"/>
</dbReference>
<dbReference type="InterPro" id="IPR050834">
    <property type="entry name" value="Glycosyltransf_2"/>
</dbReference>